<sequence length="87" mass="9948">MKKKFFKVLAICLCLFSIIDSGLYILYDFECINALLKLLGVKSVISVILRWIIIVVAVVFIVKYDSIFDYAFRSSDDASITKKTKDN</sequence>
<evidence type="ECO:0000313" key="1">
    <source>
        <dbReference type="EMBL" id="OXC23385.1"/>
    </source>
</evidence>
<evidence type="ECO:0000313" key="2">
    <source>
        <dbReference type="Proteomes" id="UP000198437"/>
    </source>
</evidence>
<comment type="caution">
    <text evidence="1">The sequence shown here is derived from an EMBL/GenBank/DDBJ whole genome shotgun (WGS) entry which is preliminary data.</text>
</comment>
<organism evidence="1 2">
    <name type="scientific">Lactobacillus crispatus</name>
    <dbReference type="NCBI Taxonomy" id="47770"/>
    <lineage>
        <taxon>Bacteria</taxon>
        <taxon>Bacillati</taxon>
        <taxon>Bacillota</taxon>
        <taxon>Bacilli</taxon>
        <taxon>Lactobacillales</taxon>
        <taxon>Lactobacillaceae</taxon>
        <taxon>Lactobacillus</taxon>
    </lineage>
</organism>
<protein>
    <submittedName>
        <fullName evidence="1">Uncharacterized protein</fullName>
    </submittedName>
</protein>
<accession>A0A226TLM7</accession>
<dbReference type="Proteomes" id="UP000198437">
    <property type="component" value="Unassembled WGS sequence"/>
</dbReference>
<proteinExistence type="predicted"/>
<reference evidence="1 2" key="1">
    <citation type="submission" date="2016-05" db="EMBL/GenBank/DDBJ databases">
        <authorList>
            <person name="Johnson T.J."/>
            <person name="Youmans B.P."/>
            <person name="Case K.A."/>
        </authorList>
    </citation>
    <scope>NUCLEOTIDE SEQUENCE [LARGE SCALE GENOMIC DNA]</scope>
    <source>
        <strain evidence="1 2">UMNLC6</strain>
    </source>
</reference>
<dbReference type="AlphaFoldDB" id="A0A226TLM7"/>
<dbReference type="EMBL" id="LYQW01000010">
    <property type="protein sequence ID" value="OXC23385.1"/>
    <property type="molecule type" value="Genomic_DNA"/>
</dbReference>
<gene>
    <name evidence="1" type="ORF">AYP82_07545</name>
</gene>
<name>A0A226TLM7_9LACO</name>